<evidence type="ECO:0000313" key="12">
    <source>
        <dbReference type="Proteomes" id="UP000182347"/>
    </source>
</evidence>
<keyword evidence="12" id="KW-1185">Reference proteome</keyword>
<gene>
    <name evidence="11" type="ORF">SAMN05216244_2909</name>
</gene>
<dbReference type="STRING" id="482461.SAMN05216244_2909"/>
<proteinExistence type="inferred from homology"/>
<dbReference type="Pfam" id="PF13807">
    <property type="entry name" value="GNVR"/>
    <property type="match status" value="1"/>
</dbReference>
<evidence type="ECO:0000259" key="9">
    <source>
        <dbReference type="Pfam" id="PF02706"/>
    </source>
</evidence>
<dbReference type="GO" id="GO:0005886">
    <property type="term" value="C:plasma membrane"/>
    <property type="evidence" value="ECO:0007669"/>
    <property type="project" value="UniProtKB-SubCell"/>
</dbReference>
<sequence>MEETISLKEIFEVIKKRLKLIIVLIVGAAVLSTIISYFIITPTYEASSQFIVNQNTNNKEESVEINEIRSNVELINTYNVVIKSPAILEQVADELHLNLTASQLGEKIQVSSEQNSQVVNVTASDIDPETAASIANKTVNVFQDQIPDLMNVDNVKILSEADITANPSPVSPKPMLNIAIAIVLGGMVGVGLAFLLEYMDNTVKTESDVEKKLEMPVLGAISHISEDDMVAHQFGNAANPRGRGELNGQTKKTV</sequence>
<dbReference type="OrthoDB" id="2360475at2"/>
<evidence type="ECO:0000259" key="10">
    <source>
        <dbReference type="Pfam" id="PF13807"/>
    </source>
</evidence>
<feature type="transmembrane region" description="Helical" evidence="8">
    <location>
        <begin position="175"/>
        <end position="196"/>
    </location>
</feature>
<accession>A0A1G9U837</accession>
<reference evidence="12" key="1">
    <citation type="submission" date="2016-10" db="EMBL/GenBank/DDBJ databases">
        <authorList>
            <person name="Varghese N."/>
            <person name="Submissions S."/>
        </authorList>
    </citation>
    <scope>NUCLEOTIDE SEQUENCE [LARGE SCALE GENOMIC DNA]</scope>
    <source>
        <strain evidence="12">CGMCC 1.6199</strain>
    </source>
</reference>
<dbReference type="InterPro" id="IPR050445">
    <property type="entry name" value="Bact_polysacc_biosynth/exp"/>
</dbReference>
<feature type="region of interest" description="Disordered" evidence="7">
    <location>
        <begin position="235"/>
        <end position="254"/>
    </location>
</feature>
<dbReference type="GO" id="GO:0004713">
    <property type="term" value="F:protein tyrosine kinase activity"/>
    <property type="evidence" value="ECO:0007669"/>
    <property type="project" value="TreeGrafter"/>
</dbReference>
<dbReference type="EMBL" id="FNHF01000003">
    <property type="protein sequence ID" value="SDM56176.1"/>
    <property type="molecule type" value="Genomic_DNA"/>
</dbReference>
<keyword evidence="4 8" id="KW-0812">Transmembrane</keyword>
<keyword evidence="6 8" id="KW-0472">Membrane</keyword>
<evidence type="ECO:0000313" key="11">
    <source>
        <dbReference type="EMBL" id="SDM56176.1"/>
    </source>
</evidence>
<dbReference type="Pfam" id="PF02706">
    <property type="entry name" value="Wzz"/>
    <property type="match status" value="1"/>
</dbReference>
<dbReference type="PANTHER" id="PTHR32309">
    <property type="entry name" value="TYROSINE-PROTEIN KINASE"/>
    <property type="match status" value="1"/>
</dbReference>
<dbReference type="AlphaFoldDB" id="A0A1G9U837"/>
<evidence type="ECO:0000256" key="4">
    <source>
        <dbReference type="ARBA" id="ARBA00022692"/>
    </source>
</evidence>
<dbReference type="Proteomes" id="UP000182347">
    <property type="component" value="Unassembled WGS sequence"/>
</dbReference>
<comment type="similarity">
    <text evidence="2">Belongs to the CpsC/CapA family.</text>
</comment>
<dbReference type="InterPro" id="IPR032807">
    <property type="entry name" value="GNVR"/>
</dbReference>
<keyword evidence="5 8" id="KW-1133">Transmembrane helix</keyword>
<protein>
    <submittedName>
        <fullName evidence="11">Capsular polysaccharide biosynthesis protein</fullName>
    </submittedName>
</protein>
<evidence type="ECO:0000256" key="6">
    <source>
        <dbReference type="ARBA" id="ARBA00023136"/>
    </source>
</evidence>
<evidence type="ECO:0000256" key="8">
    <source>
        <dbReference type="SAM" id="Phobius"/>
    </source>
</evidence>
<feature type="domain" description="Tyrosine-protein kinase G-rich" evidence="10">
    <location>
        <begin position="149"/>
        <end position="195"/>
    </location>
</feature>
<dbReference type="PANTHER" id="PTHR32309:SF13">
    <property type="entry name" value="FERRIC ENTEROBACTIN TRANSPORT PROTEIN FEPE"/>
    <property type="match status" value="1"/>
</dbReference>
<feature type="domain" description="Polysaccharide chain length determinant N-terminal" evidence="9">
    <location>
        <begin position="3"/>
        <end position="95"/>
    </location>
</feature>
<dbReference type="InterPro" id="IPR003856">
    <property type="entry name" value="LPS_length_determ_N"/>
</dbReference>
<evidence type="ECO:0000256" key="5">
    <source>
        <dbReference type="ARBA" id="ARBA00022989"/>
    </source>
</evidence>
<keyword evidence="3" id="KW-1003">Cell membrane</keyword>
<feature type="transmembrane region" description="Helical" evidence="8">
    <location>
        <begin position="20"/>
        <end position="40"/>
    </location>
</feature>
<name>A0A1G9U837_9BACI</name>
<evidence type="ECO:0000256" key="3">
    <source>
        <dbReference type="ARBA" id="ARBA00022475"/>
    </source>
</evidence>
<comment type="subcellular location">
    <subcellularLocation>
        <location evidence="1">Cell membrane</location>
        <topology evidence="1">Multi-pass membrane protein</topology>
    </subcellularLocation>
</comment>
<evidence type="ECO:0000256" key="2">
    <source>
        <dbReference type="ARBA" id="ARBA00006683"/>
    </source>
</evidence>
<evidence type="ECO:0000256" key="1">
    <source>
        <dbReference type="ARBA" id="ARBA00004651"/>
    </source>
</evidence>
<organism evidence="11 12">
    <name type="scientific">Sediminibacillus halophilus</name>
    <dbReference type="NCBI Taxonomy" id="482461"/>
    <lineage>
        <taxon>Bacteria</taxon>
        <taxon>Bacillati</taxon>
        <taxon>Bacillota</taxon>
        <taxon>Bacilli</taxon>
        <taxon>Bacillales</taxon>
        <taxon>Bacillaceae</taxon>
        <taxon>Sediminibacillus</taxon>
    </lineage>
</organism>
<evidence type="ECO:0000256" key="7">
    <source>
        <dbReference type="SAM" id="MobiDB-lite"/>
    </source>
</evidence>
<dbReference type="RefSeq" id="WP_074599978.1">
    <property type="nucleotide sequence ID" value="NZ_FNHF01000003.1"/>
</dbReference>